<dbReference type="Proteomes" id="UP000297638">
    <property type="component" value="Unassembled WGS sequence"/>
</dbReference>
<evidence type="ECO:0000259" key="1">
    <source>
        <dbReference type="PROSITE" id="PS50994"/>
    </source>
</evidence>
<protein>
    <submittedName>
        <fullName evidence="2">Transposase</fullName>
    </submittedName>
</protein>
<dbReference type="PROSITE" id="PS50994">
    <property type="entry name" value="INTEGRASE"/>
    <property type="match status" value="1"/>
</dbReference>
<dbReference type="GO" id="GO:0015074">
    <property type="term" value="P:DNA integration"/>
    <property type="evidence" value="ECO:0007669"/>
    <property type="project" value="InterPro"/>
</dbReference>
<dbReference type="InterPro" id="IPR001584">
    <property type="entry name" value="Integrase_cat-core"/>
</dbReference>
<gene>
    <name evidence="2" type="ORF">EXY26_02365</name>
</gene>
<dbReference type="AlphaFoldDB" id="A0A4Y8TUR8"/>
<reference evidence="2 3" key="1">
    <citation type="submission" date="2019-03" db="EMBL/GenBank/DDBJ databases">
        <title>Glutamicibacter sp. LJH19 genome.</title>
        <authorList>
            <person name="Sinai Borker S."/>
            <person name="Kumar R."/>
        </authorList>
    </citation>
    <scope>NUCLEOTIDE SEQUENCE [LARGE SCALE GENOMIC DNA]</scope>
    <source>
        <strain evidence="2 3">LJH19</strain>
    </source>
</reference>
<evidence type="ECO:0000313" key="3">
    <source>
        <dbReference type="Proteomes" id="UP000297638"/>
    </source>
</evidence>
<dbReference type="PANTHER" id="PTHR35004">
    <property type="entry name" value="TRANSPOSASE RV3428C-RELATED"/>
    <property type="match status" value="1"/>
</dbReference>
<proteinExistence type="predicted"/>
<dbReference type="RefSeq" id="WP_134779232.1">
    <property type="nucleotide sequence ID" value="NZ_SPDS01000001.1"/>
</dbReference>
<dbReference type="PANTHER" id="PTHR35004:SF7">
    <property type="entry name" value="INTEGRASE PROTEIN"/>
    <property type="match status" value="1"/>
</dbReference>
<dbReference type="GO" id="GO:0003676">
    <property type="term" value="F:nucleic acid binding"/>
    <property type="evidence" value="ECO:0007669"/>
    <property type="project" value="InterPro"/>
</dbReference>
<feature type="domain" description="Integrase catalytic" evidence="1">
    <location>
        <begin position="135"/>
        <end position="308"/>
    </location>
</feature>
<evidence type="ECO:0000313" key="2">
    <source>
        <dbReference type="EMBL" id="TFH55935.1"/>
    </source>
</evidence>
<dbReference type="EMBL" id="SPDS01000001">
    <property type="protein sequence ID" value="TFH55935.1"/>
    <property type="molecule type" value="Genomic_DNA"/>
</dbReference>
<comment type="caution">
    <text evidence="2">The sequence shown here is derived from an EMBL/GenBank/DDBJ whole genome shotgun (WGS) entry which is preliminary data.</text>
</comment>
<dbReference type="Gene3D" id="3.30.420.10">
    <property type="entry name" value="Ribonuclease H-like superfamily/Ribonuclease H"/>
    <property type="match status" value="1"/>
</dbReference>
<name>A0A4Y8TUR8_9MICC</name>
<sequence length="478" mass="54349">MTSALSPRVRSMIINFDPTQPDALSISEFCKTQKISRSIFYRLRHRAINESAAALHPQSRAPARTYGPEVINERVKIRQKLKKDGWDYGPKTIHYEATINEDTFPGGKIPSIATIGRLLAGVGHVDRNPRKRPKSSYVPFARSTAMALWQLDAFEYRTAKNQLITVYQLIDDASRFDVGSRAFQRHENSQDAQEVLVRAIAECGAQQEVLSDNSKAFNQLRSGTFGSVEIFLASKGSMPITGLPGRPTTQGKNERSHRTLQRFLTANKPQDLADVQRLLKRYREHYNKRRPHQALNQATPQAAWELLEHTPATEPIHLSVLEAKAAEYLSKRRLAQPTARLDVVVSKSGEIMKSTHDQSDPVPLLESNQMLVEVTKENRRTFYQGFHISLPTSFARRQFIRTITDTEFLLSDPDTSEIVMSFPLPMVALKVEGKFVSSYSIRGIQMTMATRQWEKKAEQYRAVIQAREEQSPTFFDHH</sequence>
<dbReference type="InterPro" id="IPR012337">
    <property type="entry name" value="RNaseH-like_sf"/>
</dbReference>
<accession>A0A4Y8TUR8</accession>
<dbReference type="SUPFAM" id="SSF53098">
    <property type="entry name" value="Ribonuclease H-like"/>
    <property type="match status" value="1"/>
</dbReference>
<organism evidence="2 3">
    <name type="scientific">Glutamicibacter arilaitensis</name>
    <dbReference type="NCBI Taxonomy" id="256701"/>
    <lineage>
        <taxon>Bacteria</taxon>
        <taxon>Bacillati</taxon>
        <taxon>Actinomycetota</taxon>
        <taxon>Actinomycetes</taxon>
        <taxon>Micrococcales</taxon>
        <taxon>Micrococcaceae</taxon>
        <taxon>Glutamicibacter</taxon>
    </lineage>
</organism>
<dbReference type="InterPro" id="IPR036397">
    <property type="entry name" value="RNaseH_sf"/>
</dbReference>
<dbReference type="Pfam" id="PF13683">
    <property type="entry name" value="rve_3"/>
    <property type="match status" value="1"/>
</dbReference>